<dbReference type="AlphaFoldDB" id="A0A941HRV8"/>
<dbReference type="RefSeq" id="WP_211801899.1">
    <property type="nucleotide sequence ID" value="NZ_JAGSCS010000013.1"/>
</dbReference>
<keyword evidence="1" id="KW-0560">Oxidoreductase</keyword>
<protein>
    <submittedName>
        <fullName evidence="5">Redoxin domain-containing protein</fullName>
    </submittedName>
</protein>
<dbReference type="Gene3D" id="3.40.30.10">
    <property type="entry name" value="Glutaredoxin"/>
    <property type="match status" value="1"/>
</dbReference>
<proteinExistence type="predicted"/>
<comment type="caution">
    <text evidence="5">The sequence shown here is derived from an EMBL/GenBank/DDBJ whole genome shotgun (WGS) entry which is preliminary data.</text>
</comment>
<dbReference type="InterPro" id="IPR036249">
    <property type="entry name" value="Thioredoxin-like_sf"/>
</dbReference>
<dbReference type="InterPro" id="IPR050455">
    <property type="entry name" value="Tpx_Peroxidase_subfamily"/>
</dbReference>
<evidence type="ECO:0000256" key="1">
    <source>
        <dbReference type="ARBA" id="ARBA00022559"/>
    </source>
</evidence>
<gene>
    <name evidence="5" type="ORF">KCG48_09935</name>
</gene>
<sequence length="166" mass="18402">MNITFKGNEVHLYGQPLKAGDLFPDFMLTDLQFNDVESATLGGPKVILTLPSADASTSTLELLTLTDRLESHPELTVLAVSLDLPFTLRKWNKDNAGDYITLYSDSKFRTFGEITGTYVEELGILAPAVFVVDGANRITYVEYVPEISHEPNYDRLLEEAAKTVKA</sequence>
<dbReference type="InterPro" id="IPR000866">
    <property type="entry name" value="AhpC/TSA"/>
</dbReference>
<keyword evidence="2" id="KW-0049">Antioxidant</keyword>
<evidence type="ECO:0000256" key="2">
    <source>
        <dbReference type="ARBA" id="ARBA00022862"/>
    </source>
</evidence>
<dbReference type="PANTHER" id="PTHR43110:SF1">
    <property type="entry name" value="THIOL PEROXIDASE"/>
    <property type="match status" value="1"/>
</dbReference>
<reference evidence="5" key="1">
    <citation type="submission" date="2021-04" db="EMBL/GenBank/DDBJ databases">
        <title>Proteiniclasticum sedimins sp. nov., an obligate anaerobic bacterium isolated from anaerobic sludge.</title>
        <authorList>
            <person name="Liu J."/>
        </authorList>
    </citation>
    <scope>NUCLEOTIDE SEQUENCE</scope>
    <source>
        <strain evidence="5">BAD-10</strain>
    </source>
</reference>
<dbReference type="EMBL" id="JAGSCS010000013">
    <property type="protein sequence ID" value="MBR0576657.1"/>
    <property type="molecule type" value="Genomic_DNA"/>
</dbReference>
<evidence type="ECO:0000259" key="4">
    <source>
        <dbReference type="PROSITE" id="PS51352"/>
    </source>
</evidence>
<keyword evidence="1" id="KW-0575">Peroxidase</keyword>
<name>A0A941HRV8_9CLOT</name>
<keyword evidence="6" id="KW-1185">Reference proteome</keyword>
<organism evidence="5 6">
    <name type="scientific">Proteiniclasticum sediminis</name>
    <dbReference type="NCBI Taxonomy" id="2804028"/>
    <lineage>
        <taxon>Bacteria</taxon>
        <taxon>Bacillati</taxon>
        <taxon>Bacillota</taxon>
        <taxon>Clostridia</taxon>
        <taxon>Eubacteriales</taxon>
        <taxon>Clostridiaceae</taxon>
        <taxon>Proteiniclasticum</taxon>
    </lineage>
</organism>
<evidence type="ECO:0000256" key="3">
    <source>
        <dbReference type="ARBA" id="ARBA00023284"/>
    </source>
</evidence>
<accession>A0A941HRV8</accession>
<dbReference type="Pfam" id="PF00578">
    <property type="entry name" value="AhpC-TSA"/>
    <property type="match status" value="1"/>
</dbReference>
<dbReference type="PROSITE" id="PS51352">
    <property type="entry name" value="THIOREDOXIN_2"/>
    <property type="match status" value="1"/>
</dbReference>
<dbReference type="SUPFAM" id="SSF52833">
    <property type="entry name" value="Thioredoxin-like"/>
    <property type="match status" value="1"/>
</dbReference>
<evidence type="ECO:0000313" key="6">
    <source>
        <dbReference type="Proteomes" id="UP000675379"/>
    </source>
</evidence>
<evidence type="ECO:0000313" key="5">
    <source>
        <dbReference type="EMBL" id="MBR0576657.1"/>
    </source>
</evidence>
<dbReference type="GO" id="GO:0004601">
    <property type="term" value="F:peroxidase activity"/>
    <property type="evidence" value="ECO:0007669"/>
    <property type="project" value="UniProtKB-KW"/>
</dbReference>
<dbReference type="InterPro" id="IPR013766">
    <property type="entry name" value="Thioredoxin_domain"/>
</dbReference>
<dbReference type="PANTHER" id="PTHR43110">
    <property type="entry name" value="THIOL PEROXIDASE"/>
    <property type="match status" value="1"/>
</dbReference>
<dbReference type="Proteomes" id="UP000675379">
    <property type="component" value="Unassembled WGS sequence"/>
</dbReference>
<keyword evidence="3" id="KW-0676">Redox-active center</keyword>
<feature type="domain" description="Thioredoxin" evidence="4">
    <location>
        <begin position="17"/>
        <end position="166"/>
    </location>
</feature>